<accession>A0A3A3AAE0</accession>
<name>A0A3A3AAE0_9EURO</name>
<proteinExistence type="predicted"/>
<reference evidence="2" key="1">
    <citation type="submission" date="2017-02" db="EMBL/GenBank/DDBJ databases">
        <authorList>
            <person name="Tafer H."/>
            <person name="Lopandic K."/>
        </authorList>
    </citation>
    <scope>NUCLEOTIDE SEQUENCE [LARGE SCALE GENOMIC DNA]</scope>
    <source>
        <strain evidence="2">CBS 366.77</strain>
    </source>
</reference>
<keyword evidence="2" id="KW-1185">Reference proteome</keyword>
<evidence type="ECO:0000313" key="2">
    <source>
        <dbReference type="Proteomes" id="UP000266188"/>
    </source>
</evidence>
<dbReference type="Proteomes" id="UP000266188">
    <property type="component" value="Unassembled WGS sequence"/>
</dbReference>
<sequence length="122" mass="14441">MTAHFYAETRSYYNKDHIHTYKRWRPKEQNWKGTYFCNPRKDNIRTDAWKELLEVTPSDQFSVMLNDMVAIQAVMCLPEKGNDSNRRGLKFNRDFDQDGNVRTARVPRGATIIVEAHGRKYI</sequence>
<comment type="caution">
    <text evidence="1">The sequence shown here is derived from an EMBL/GenBank/DDBJ whole genome shotgun (WGS) entry which is preliminary data.</text>
</comment>
<protein>
    <submittedName>
        <fullName evidence="1">Uncharacterized protein</fullName>
    </submittedName>
</protein>
<organism evidence="1 2">
    <name type="scientific">Aspergillus sclerotialis</name>
    <dbReference type="NCBI Taxonomy" id="2070753"/>
    <lineage>
        <taxon>Eukaryota</taxon>
        <taxon>Fungi</taxon>
        <taxon>Dikarya</taxon>
        <taxon>Ascomycota</taxon>
        <taxon>Pezizomycotina</taxon>
        <taxon>Eurotiomycetes</taxon>
        <taxon>Eurotiomycetidae</taxon>
        <taxon>Eurotiales</taxon>
        <taxon>Aspergillaceae</taxon>
        <taxon>Aspergillus</taxon>
        <taxon>Aspergillus subgen. Polypaecilum</taxon>
    </lineage>
</organism>
<gene>
    <name evidence="1" type="ORF">PHISCL_01390</name>
</gene>
<evidence type="ECO:0000313" key="1">
    <source>
        <dbReference type="EMBL" id="RJE26321.1"/>
    </source>
</evidence>
<dbReference type="AlphaFoldDB" id="A0A3A3AAE0"/>
<dbReference type="EMBL" id="MVGC01000025">
    <property type="protein sequence ID" value="RJE26321.1"/>
    <property type="molecule type" value="Genomic_DNA"/>
</dbReference>